<dbReference type="Gene3D" id="3.40.50.1000">
    <property type="entry name" value="HAD superfamily/HAD-like"/>
    <property type="match status" value="1"/>
</dbReference>
<dbReference type="eggNOG" id="KOG3085">
    <property type="taxonomic scope" value="Eukaryota"/>
</dbReference>
<dbReference type="InterPro" id="IPR051828">
    <property type="entry name" value="HAD-like_hydrolase_domain"/>
</dbReference>
<reference evidence="4" key="2">
    <citation type="submission" date="2010-05" db="EMBL/GenBank/DDBJ databases">
        <title>The genome sequence of Magnaporthe poae strain ATCC 64411.</title>
        <authorList>
            <person name="Ma L.-J."/>
            <person name="Dead R."/>
            <person name="Young S."/>
            <person name="Zeng Q."/>
            <person name="Koehrsen M."/>
            <person name="Alvarado L."/>
            <person name="Berlin A."/>
            <person name="Chapman S.B."/>
            <person name="Chen Z."/>
            <person name="Freedman E."/>
            <person name="Gellesch M."/>
            <person name="Goldberg J."/>
            <person name="Griggs A."/>
            <person name="Gujja S."/>
            <person name="Heilman E.R."/>
            <person name="Heiman D."/>
            <person name="Hepburn T."/>
            <person name="Howarth C."/>
            <person name="Jen D."/>
            <person name="Larson L."/>
            <person name="Mehta T."/>
            <person name="Neiman D."/>
            <person name="Pearson M."/>
            <person name="Roberts A."/>
            <person name="Saif S."/>
            <person name="Shea T."/>
            <person name="Shenoy N."/>
            <person name="Sisk P."/>
            <person name="Stolte C."/>
            <person name="Sykes S."/>
            <person name="Walk T."/>
            <person name="White J."/>
            <person name="Yandava C."/>
            <person name="Haas B."/>
            <person name="Nusbaum C."/>
            <person name="Birren B."/>
        </authorList>
    </citation>
    <scope>NUCLEOTIDE SEQUENCE [LARGE SCALE GENOMIC DNA]</scope>
    <source>
        <strain evidence="4">ATCC 64411 / 73-15</strain>
    </source>
</reference>
<dbReference type="Proteomes" id="UP000011715">
    <property type="component" value="Unassembled WGS sequence"/>
</dbReference>
<dbReference type="Pfam" id="PF13242">
    <property type="entry name" value="Hydrolase_like"/>
    <property type="match status" value="1"/>
</dbReference>
<proteinExistence type="predicted"/>
<dbReference type="GO" id="GO:0005634">
    <property type="term" value="C:nucleus"/>
    <property type="evidence" value="ECO:0007669"/>
    <property type="project" value="TreeGrafter"/>
</dbReference>
<reference evidence="2" key="3">
    <citation type="submission" date="2011-03" db="EMBL/GenBank/DDBJ databases">
        <title>Annotation of Magnaporthe poae ATCC 64411.</title>
        <authorList>
            <person name="Ma L.-J."/>
            <person name="Dead R."/>
            <person name="Young S.K."/>
            <person name="Zeng Q."/>
            <person name="Gargeya S."/>
            <person name="Fitzgerald M."/>
            <person name="Haas B."/>
            <person name="Abouelleil A."/>
            <person name="Alvarado L."/>
            <person name="Arachchi H.M."/>
            <person name="Berlin A."/>
            <person name="Brown A."/>
            <person name="Chapman S.B."/>
            <person name="Chen Z."/>
            <person name="Dunbar C."/>
            <person name="Freedman E."/>
            <person name="Gearin G."/>
            <person name="Gellesch M."/>
            <person name="Goldberg J."/>
            <person name="Griggs A."/>
            <person name="Gujja S."/>
            <person name="Heiman D."/>
            <person name="Howarth C."/>
            <person name="Larson L."/>
            <person name="Lui A."/>
            <person name="MacDonald P.J.P."/>
            <person name="Mehta T."/>
            <person name="Montmayeur A."/>
            <person name="Murphy C."/>
            <person name="Neiman D."/>
            <person name="Pearson M."/>
            <person name="Priest M."/>
            <person name="Roberts A."/>
            <person name="Saif S."/>
            <person name="Shea T."/>
            <person name="Shenoy N."/>
            <person name="Sisk P."/>
            <person name="Stolte C."/>
            <person name="Sykes S."/>
            <person name="Yandava C."/>
            <person name="Wortman J."/>
            <person name="Nusbaum C."/>
            <person name="Birren B."/>
        </authorList>
    </citation>
    <scope>NUCLEOTIDE SEQUENCE</scope>
    <source>
        <strain evidence="2">ATCC 64411</strain>
    </source>
</reference>
<sequence length="340" mass="36933">MARPQPRNILVCFDAFGTLIWPRKPVPQQYGEAARKLGLGGFSDRDIKTSFKKAFTEMMKDHPNYGHQSSMGAETWWTNLIHRTFTPLLNEKDRQTIHRDLAPLLLRRFSSGEGYRLVDEEIGPLLRELRPLRRHQVVGTTGSEDQQRPYRVALGVITNSDDRIPAVFSSLGLGVGPLRGVQGLLPAGDATGGIAEEPQHDIDFCCMSYDVGREKPDAAIFRAAESLASTSIRASGRVQTGAEGEEDGLQPGGSAPESDWTSIYVGDDYAHDVCGAVEAGWHGILVGTEGGKARSLPGLTTSVSSIEDLVSSGGRGFRAESAATVLRWLCGQLARFQQPA</sequence>
<feature type="region of interest" description="Disordered" evidence="1">
    <location>
        <begin position="232"/>
        <end position="257"/>
    </location>
</feature>
<accession>A0A0C4DQE6</accession>
<dbReference type="InterPro" id="IPR036412">
    <property type="entry name" value="HAD-like_sf"/>
</dbReference>
<evidence type="ECO:0000256" key="1">
    <source>
        <dbReference type="SAM" id="MobiDB-lite"/>
    </source>
</evidence>
<evidence type="ECO:0000313" key="3">
    <source>
        <dbReference type="EnsemblFungi" id="MAPG_02086T0"/>
    </source>
</evidence>
<gene>
    <name evidence="2" type="ORF">MAPG_02086</name>
</gene>
<evidence type="ECO:0000313" key="2">
    <source>
        <dbReference type="EMBL" id="KLU83019.1"/>
    </source>
</evidence>
<dbReference type="EMBL" id="ADBL01000533">
    <property type="status" value="NOT_ANNOTATED_CDS"/>
    <property type="molecule type" value="Genomic_DNA"/>
</dbReference>
<dbReference type="InterPro" id="IPR023214">
    <property type="entry name" value="HAD_sf"/>
</dbReference>
<dbReference type="EMBL" id="GL876967">
    <property type="protein sequence ID" value="KLU83019.1"/>
    <property type="molecule type" value="Genomic_DNA"/>
</dbReference>
<evidence type="ECO:0008006" key="5">
    <source>
        <dbReference type="Google" id="ProtNLM"/>
    </source>
</evidence>
<dbReference type="AlphaFoldDB" id="A0A0C4DQE6"/>
<dbReference type="VEuPathDB" id="FungiDB:MAPG_02086"/>
<dbReference type="SUPFAM" id="SSF56784">
    <property type="entry name" value="HAD-like"/>
    <property type="match status" value="1"/>
</dbReference>
<reference evidence="3" key="4">
    <citation type="journal article" date="2015" name="G3 (Bethesda)">
        <title>Genome sequences of three phytopathogenic species of the Magnaporthaceae family of fungi.</title>
        <authorList>
            <person name="Okagaki L.H."/>
            <person name="Nunes C.C."/>
            <person name="Sailsbery J."/>
            <person name="Clay B."/>
            <person name="Brown D."/>
            <person name="John T."/>
            <person name="Oh Y."/>
            <person name="Young N."/>
            <person name="Fitzgerald M."/>
            <person name="Haas B.J."/>
            <person name="Zeng Q."/>
            <person name="Young S."/>
            <person name="Adiconis X."/>
            <person name="Fan L."/>
            <person name="Levin J.Z."/>
            <person name="Mitchell T.K."/>
            <person name="Okubara P.A."/>
            <person name="Farman M.L."/>
            <person name="Kohn L.M."/>
            <person name="Birren B."/>
            <person name="Ma L.-J."/>
            <person name="Dean R.A."/>
        </authorList>
    </citation>
    <scope>NUCLEOTIDE SEQUENCE</scope>
    <source>
        <strain evidence="3">ATCC 64411 / 73-15</strain>
    </source>
</reference>
<dbReference type="EnsemblFungi" id="MAPG_02086T0">
    <property type="protein sequence ID" value="MAPG_02086T0"/>
    <property type="gene ID" value="MAPG_02086"/>
</dbReference>
<dbReference type="InterPro" id="IPR044924">
    <property type="entry name" value="HAD-SF_hydro_IA_REG-2-like_cap"/>
</dbReference>
<reference evidence="3" key="5">
    <citation type="submission" date="2015-06" db="UniProtKB">
        <authorList>
            <consortium name="EnsemblFungi"/>
        </authorList>
    </citation>
    <scope>IDENTIFICATION</scope>
    <source>
        <strain evidence="3">ATCC 64411</strain>
    </source>
</reference>
<dbReference type="Gene3D" id="1.10.150.720">
    <property type="entry name" value="Haloacid dehalogenase-like hydrolase"/>
    <property type="match status" value="1"/>
</dbReference>
<dbReference type="PANTHER" id="PTHR46191:SF2">
    <property type="entry name" value="HALOACID DEHALOGENASE-LIKE HYDROLASE DOMAIN-CONTAINING PROTEIN 3"/>
    <property type="match status" value="1"/>
</dbReference>
<dbReference type="OrthoDB" id="444127at2759"/>
<evidence type="ECO:0000313" key="4">
    <source>
        <dbReference type="Proteomes" id="UP000011715"/>
    </source>
</evidence>
<dbReference type="Pfam" id="PF00702">
    <property type="entry name" value="Hydrolase"/>
    <property type="match status" value="1"/>
</dbReference>
<reference evidence="2" key="1">
    <citation type="submission" date="2010-05" db="EMBL/GenBank/DDBJ databases">
        <title>The Genome Sequence of Magnaporthe poae strain ATCC 64411.</title>
        <authorList>
            <consortium name="The Broad Institute Genome Sequencing Platform"/>
            <consortium name="Broad Institute Genome Sequencing Center for Infectious Disease"/>
            <person name="Ma L.-J."/>
            <person name="Dead R."/>
            <person name="Young S."/>
            <person name="Zeng Q."/>
            <person name="Koehrsen M."/>
            <person name="Alvarado L."/>
            <person name="Berlin A."/>
            <person name="Chapman S.B."/>
            <person name="Chen Z."/>
            <person name="Freedman E."/>
            <person name="Gellesch M."/>
            <person name="Goldberg J."/>
            <person name="Griggs A."/>
            <person name="Gujja S."/>
            <person name="Heilman E.R."/>
            <person name="Heiman D."/>
            <person name="Hepburn T."/>
            <person name="Howarth C."/>
            <person name="Jen D."/>
            <person name="Larson L."/>
            <person name="Mehta T."/>
            <person name="Neiman D."/>
            <person name="Pearson M."/>
            <person name="Roberts A."/>
            <person name="Saif S."/>
            <person name="Shea T."/>
            <person name="Shenoy N."/>
            <person name="Sisk P."/>
            <person name="Stolte C."/>
            <person name="Sykes S."/>
            <person name="Walk T."/>
            <person name="White J."/>
            <person name="Yandava C."/>
            <person name="Haas B."/>
            <person name="Nusbaum C."/>
            <person name="Birren B."/>
        </authorList>
    </citation>
    <scope>NUCLEOTIDE SEQUENCE</scope>
    <source>
        <strain evidence="2">ATCC 64411</strain>
    </source>
</reference>
<dbReference type="STRING" id="644358.A0A0C4DQE6"/>
<dbReference type="PANTHER" id="PTHR46191">
    <property type="match status" value="1"/>
</dbReference>
<keyword evidence="4" id="KW-1185">Reference proteome</keyword>
<organism evidence="3 4">
    <name type="scientific">Magnaporthiopsis poae (strain ATCC 64411 / 73-15)</name>
    <name type="common">Kentucky bluegrass fungus</name>
    <name type="synonym">Magnaporthe poae</name>
    <dbReference type="NCBI Taxonomy" id="644358"/>
    <lineage>
        <taxon>Eukaryota</taxon>
        <taxon>Fungi</taxon>
        <taxon>Dikarya</taxon>
        <taxon>Ascomycota</taxon>
        <taxon>Pezizomycotina</taxon>
        <taxon>Sordariomycetes</taxon>
        <taxon>Sordariomycetidae</taxon>
        <taxon>Magnaporthales</taxon>
        <taxon>Magnaporthaceae</taxon>
        <taxon>Magnaporthiopsis</taxon>
    </lineage>
</organism>
<protein>
    <recommendedName>
        <fullName evidence="5">Haloacid dehalogenase</fullName>
    </recommendedName>
</protein>
<dbReference type="OMA" id="PCPDYAR"/>
<name>A0A0C4DQE6_MAGP6</name>